<evidence type="ECO:0000313" key="2">
    <source>
        <dbReference type="Proteomes" id="UP000799436"/>
    </source>
</evidence>
<evidence type="ECO:0000313" key="1">
    <source>
        <dbReference type="EMBL" id="KAF2771735.1"/>
    </source>
</evidence>
<dbReference type="Proteomes" id="UP000799436">
    <property type="component" value="Unassembled WGS sequence"/>
</dbReference>
<dbReference type="OrthoDB" id="5421239at2759"/>
<organism evidence="1 2">
    <name type="scientific">Teratosphaeria nubilosa</name>
    <dbReference type="NCBI Taxonomy" id="161662"/>
    <lineage>
        <taxon>Eukaryota</taxon>
        <taxon>Fungi</taxon>
        <taxon>Dikarya</taxon>
        <taxon>Ascomycota</taxon>
        <taxon>Pezizomycotina</taxon>
        <taxon>Dothideomycetes</taxon>
        <taxon>Dothideomycetidae</taxon>
        <taxon>Mycosphaerellales</taxon>
        <taxon>Teratosphaeriaceae</taxon>
        <taxon>Teratosphaeria</taxon>
    </lineage>
</organism>
<dbReference type="PANTHER" id="PTHR35309:SF4">
    <property type="entry name" value="TOCOPHEROL CYCLASE"/>
    <property type="match status" value="1"/>
</dbReference>
<accession>A0A6G1LFU2</accession>
<keyword evidence="2" id="KW-1185">Reference proteome</keyword>
<dbReference type="EMBL" id="ML995818">
    <property type="protein sequence ID" value="KAF2771735.1"/>
    <property type="molecule type" value="Genomic_DNA"/>
</dbReference>
<name>A0A6G1LFU2_9PEZI</name>
<dbReference type="PANTHER" id="PTHR35309">
    <property type="match status" value="1"/>
</dbReference>
<evidence type="ECO:0008006" key="3">
    <source>
        <dbReference type="Google" id="ProtNLM"/>
    </source>
</evidence>
<dbReference type="InterPro" id="IPR025893">
    <property type="entry name" value="Tocopherol_cyclase"/>
</dbReference>
<dbReference type="AlphaFoldDB" id="A0A6G1LFU2"/>
<gene>
    <name evidence="1" type="ORF">EJ03DRAFT_22893</name>
</gene>
<protein>
    <recommendedName>
        <fullName evidence="3">Tocopherol cyclase</fullName>
    </recommendedName>
</protein>
<sequence length="338" mass="38278">MEHHAPHRRAAFEGYYSKFDLPSGAHIALIVCQVRGAKSNPHIVSFNYVPQDVSRAFQKDVYVDNIDMLEFGKDHSFGLEVKGLGYARWNADATAEYSFDHEDFSFHGKTTSPTPWSQHTSTPEALLAYLPLPLHWHVQSLASECDFQMKLPGYDLPEADRSGLAMVHEEKNWAQGFPSAHMWLQTRDKDSSFCAAGGQILGMDAFLIGYRGKGLSLDFRPPFSLRFLGLGPFLSYAHDWENREFQLDVKRFGLFGWQRLKIKATAPKGTFFTLSAPFPEGFRENFLAESFQATFEVKVYESGWFTGWNLVREEVFTGSSLEFGGGYYPPAGSKEKIH</sequence>
<proteinExistence type="predicted"/>
<reference evidence="1" key="1">
    <citation type="journal article" date="2020" name="Stud. Mycol.">
        <title>101 Dothideomycetes genomes: a test case for predicting lifestyles and emergence of pathogens.</title>
        <authorList>
            <person name="Haridas S."/>
            <person name="Albert R."/>
            <person name="Binder M."/>
            <person name="Bloem J."/>
            <person name="Labutti K."/>
            <person name="Salamov A."/>
            <person name="Andreopoulos B."/>
            <person name="Baker S."/>
            <person name="Barry K."/>
            <person name="Bills G."/>
            <person name="Bluhm B."/>
            <person name="Cannon C."/>
            <person name="Castanera R."/>
            <person name="Culley D."/>
            <person name="Daum C."/>
            <person name="Ezra D."/>
            <person name="Gonzalez J."/>
            <person name="Henrissat B."/>
            <person name="Kuo A."/>
            <person name="Liang C."/>
            <person name="Lipzen A."/>
            <person name="Lutzoni F."/>
            <person name="Magnuson J."/>
            <person name="Mondo S."/>
            <person name="Nolan M."/>
            <person name="Ohm R."/>
            <person name="Pangilinan J."/>
            <person name="Park H.-J."/>
            <person name="Ramirez L."/>
            <person name="Alfaro M."/>
            <person name="Sun H."/>
            <person name="Tritt A."/>
            <person name="Yoshinaga Y."/>
            <person name="Zwiers L.-H."/>
            <person name="Turgeon B."/>
            <person name="Goodwin S."/>
            <person name="Spatafora J."/>
            <person name="Crous P."/>
            <person name="Grigoriev I."/>
        </authorList>
    </citation>
    <scope>NUCLEOTIDE SEQUENCE</scope>
    <source>
        <strain evidence="1">CBS 116005</strain>
    </source>
</reference>
<dbReference type="GO" id="GO:0009976">
    <property type="term" value="F:tocopherol cyclase activity"/>
    <property type="evidence" value="ECO:0007669"/>
    <property type="project" value="InterPro"/>
</dbReference>